<dbReference type="EMBL" id="SWOV01000009">
    <property type="protein sequence ID" value="NFF87296.1"/>
    <property type="molecule type" value="Genomic_DNA"/>
</dbReference>
<organism evidence="6 7">
    <name type="scientific">Clostridium botulinum</name>
    <dbReference type="NCBI Taxonomy" id="1491"/>
    <lineage>
        <taxon>Bacteria</taxon>
        <taxon>Bacillati</taxon>
        <taxon>Bacillota</taxon>
        <taxon>Clostridia</taxon>
        <taxon>Eubacteriales</taxon>
        <taxon>Clostridiaceae</taxon>
        <taxon>Clostridium</taxon>
    </lineage>
</organism>
<feature type="domain" description="Type I restriction modification DNA specificity" evidence="5">
    <location>
        <begin position="229"/>
        <end position="397"/>
    </location>
</feature>
<evidence type="ECO:0000313" key="6">
    <source>
        <dbReference type="EMBL" id="NFF87296.1"/>
    </source>
</evidence>
<dbReference type="GO" id="GO:0003677">
    <property type="term" value="F:DNA binding"/>
    <property type="evidence" value="ECO:0007669"/>
    <property type="project" value="UniProtKB-KW"/>
</dbReference>
<dbReference type="PANTHER" id="PTHR30408">
    <property type="entry name" value="TYPE-1 RESTRICTION ENZYME ECOKI SPECIFICITY PROTEIN"/>
    <property type="match status" value="1"/>
</dbReference>
<protein>
    <recommendedName>
        <fullName evidence="5">Type I restriction modification DNA specificity domain-containing protein</fullName>
    </recommendedName>
</protein>
<dbReference type="AlphaFoldDB" id="A0A6M0V388"/>
<evidence type="ECO:0000256" key="3">
    <source>
        <dbReference type="ARBA" id="ARBA00023125"/>
    </source>
</evidence>
<dbReference type="PANTHER" id="PTHR30408:SF12">
    <property type="entry name" value="TYPE I RESTRICTION ENZYME MJAVIII SPECIFICITY SUBUNIT"/>
    <property type="match status" value="1"/>
</dbReference>
<accession>A0A6M0V388</accession>
<dbReference type="InterPro" id="IPR044946">
    <property type="entry name" value="Restrct_endonuc_typeI_TRD_sf"/>
</dbReference>
<keyword evidence="4" id="KW-0175">Coiled coil</keyword>
<sequence length="418" mass="48216">MDELREGYKNIKGIGWIPEEWEVKKLGDIIDKLETGVSVNSEEREKSENEFGILKTSSVSYGKFTPKQHKTILTKELDRAKINPKKDSILISRMNTPELVGASVYISKDYNDLFLPDRLWQTIIKKNVDINVKWLYYILNSDKVKYKLSNIATGTSNSMKNISKSAFLNIKIPFSSGAEQEKISQIISTWDKAINKIEALIEEKKIIKKGLMQQFLTGKKRLKEFEDQEWKEVKLDNVLKFKKRQPLINPEKHYLLTVKLHLKGIEATNNKPNKTEKSRPYYLREPNELLIGRQNFHNGGIGIVPNEMIGYIASNAISSLEIKIGDLKFYYYYLSYDNFYKKIGHMIGGTGQKEISETMLKKLKLIIPLSLQEQKAIANILTTADKEIVLLEEKLEILKQQKKVLMQNLLTGKVRVKI</sequence>
<evidence type="ECO:0000256" key="1">
    <source>
        <dbReference type="ARBA" id="ARBA00010923"/>
    </source>
</evidence>
<keyword evidence="2" id="KW-0680">Restriction system</keyword>
<feature type="coiled-coil region" evidence="4">
    <location>
        <begin position="381"/>
        <end position="408"/>
    </location>
</feature>
<dbReference type="Gene3D" id="3.90.220.20">
    <property type="entry name" value="DNA methylase specificity domains"/>
    <property type="match status" value="2"/>
</dbReference>
<gene>
    <name evidence="6" type="ORF">FC774_05335</name>
</gene>
<evidence type="ECO:0000256" key="2">
    <source>
        <dbReference type="ARBA" id="ARBA00022747"/>
    </source>
</evidence>
<dbReference type="Gene3D" id="1.10.287.1120">
    <property type="entry name" value="Bipartite methylase S protein"/>
    <property type="match status" value="1"/>
</dbReference>
<dbReference type="Pfam" id="PF01420">
    <property type="entry name" value="Methylase_S"/>
    <property type="match status" value="2"/>
</dbReference>
<evidence type="ECO:0000256" key="4">
    <source>
        <dbReference type="SAM" id="Coils"/>
    </source>
</evidence>
<evidence type="ECO:0000313" key="7">
    <source>
        <dbReference type="Proteomes" id="UP000476820"/>
    </source>
</evidence>
<dbReference type="Proteomes" id="UP000476820">
    <property type="component" value="Unassembled WGS sequence"/>
</dbReference>
<dbReference type="RefSeq" id="WP_061302220.1">
    <property type="nucleotide sequence ID" value="NZ_LFPA01000179.1"/>
</dbReference>
<dbReference type="InterPro" id="IPR052021">
    <property type="entry name" value="Type-I_RS_S_subunit"/>
</dbReference>
<feature type="domain" description="Type I restriction modification DNA specificity" evidence="5">
    <location>
        <begin position="18"/>
        <end position="199"/>
    </location>
</feature>
<dbReference type="SUPFAM" id="SSF116734">
    <property type="entry name" value="DNA methylase specificity domain"/>
    <property type="match status" value="2"/>
</dbReference>
<comment type="similarity">
    <text evidence="1">Belongs to the type-I restriction system S methylase family.</text>
</comment>
<reference evidence="6 7" key="1">
    <citation type="submission" date="2019-04" db="EMBL/GenBank/DDBJ databases">
        <title>Genome sequencing of Clostridium botulinum Groups I-IV and Clostridium butyricum.</title>
        <authorList>
            <person name="Brunt J."/>
            <person name="Van Vliet A.H.M."/>
            <person name="Stringer S.C."/>
            <person name="Carter A.T."/>
            <person name="Peck M.W."/>
        </authorList>
    </citation>
    <scope>NUCLEOTIDE SEQUENCE [LARGE SCALE GENOMIC DNA]</scope>
    <source>
        <strain evidence="6 7">1605</strain>
    </source>
</reference>
<proteinExistence type="inferred from homology"/>
<dbReference type="GO" id="GO:0009307">
    <property type="term" value="P:DNA restriction-modification system"/>
    <property type="evidence" value="ECO:0007669"/>
    <property type="project" value="UniProtKB-KW"/>
</dbReference>
<comment type="caution">
    <text evidence="6">The sequence shown here is derived from an EMBL/GenBank/DDBJ whole genome shotgun (WGS) entry which is preliminary data.</text>
</comment>
<dbReference type="InterPro" id="IPR000055">
    <property type="entry name" value="Restrct_endonuc_typeI_TRD"/>
</dbReference>
<name>A0A6M0V388_CLOBO</name>
<keyword evidence="3" id="KW-0238">DNA-binding</keyword>
<evidence type="ECO:0000259" key="5">
    <source>
        <dbReference type="Pfam" id="PF01420"/>
    </source>
</evidence>